<dbReference type="Pfam" id="PF00004">
    <property type="entry name" value="AAA"/>
    <property type="match status" value="1"/>
</dbReference>
<dbReference type="InterPro" id="IPR027417">
    <property type="entry name" value="P-loop_NTPase"/>
</dbReference>
<evidence type="ECO:0000313" key="6">
    <source>
        <dbReference type="EMBL" id="MBG6093640.1"/>
    </source>
</evidence>
<evidence type="ECO:0000256" key="4">
    <source>
        <dbReference type="SAM" id="MobiDB-lite"/>
    </source>
</evidence>
<evidence type="ECO:0000256" key="2">
    <source>
        <dbReference type="ARBA" id="ARBA00022741"/>
    </source>
</evidence>
<gene>
    <name evidence="6" type="ORF">IW256_007753</name>
</gene>
<evidence type="ECO:0000313" key="7">
    <source>
        <dbReference type="Proteomes" id="UP000614047"/>
    </source>
</evidence>
<dbReference type="InterPro" id="IPR000641">
    <property type="entry name" value="CbxX/CfxQ"/>
</dbReference>
<reference evidence="6" key="1">
    <citation type="submission" date="2020-11" db="EMBL/GenBank/DDBJ databases">
        <title>Sequencing the genomes of 1000 actinobacteria strains.</title>
        <authorList>
            <person name="Klenk H.-P."/>
        </authorList>
    </citation>
    <scope>NUCLEOTIDE SEQUENCE</scope>
    <source>
        <strain evidence="6">DSM 43175</strain>
    </source>
</reference>
<proteinExistence type="inferred from homology"/>
<dbReference type="PRINTS" id="PR00819">
    <property type="entry name" value="CBXCFQXSUPER"/>
</dbReference>
<dbReference type="InterPro" id="IPR032584">
    <property type="entry name" value="DUF4913"/>
</dbReference>
<dbReference type="Proteomes" id="UP000614047">
    <property type="component" value="Unassembled WGS sequence"/>
</dbReference>
<dbReference type="EMBL" id="JADOUA010000001">
    <property type="protein sequence ID" value="MBG6093640.1"/>
    <property type="molecule type" value="Genomic_DNA"/>
</dbReference>
<feature type="domain" description="AAA+ ATPase" evidence="5">
    <location>
        <begin position="204"/>
        <end position="343"/>
    </location>
</feature>
<evidence type="ECO:0000256" key="3">
    <source>
        <dbReference type="ARBA" id="ARBA00022840"/>
    </source>
</evidence>
<dbReference type="AlphaFoldDB" id="A0A931DPC7"/>
<dbReference type="InterPro" id="IPR041627">
    <property type="entry name" value="AAA_lid_6"/>
</dbReference>
<dbReference type="SMART" id="SM00382">
    <property type="entry name" value="AAA"/>
    <property type="match status" value="1"/>
</dbReference>
<comment type="caution">
    <text evidence="6">The sequence shown here is derived from an EMBL/GenBank/DDBJ whole genome shotgun (WGS) entry which is preliminary data.</text>
</comment>
<name>A0A931DPC7_9ACTN</name>
<comment type="similarity">
    <text evidence="1">Belongs to the CbxX/CfxQ family.</text>
</comment>
<dbReference type="GO" id="GO:0016887">
    <property type="term" value="F:ATP hydrolysis activity"/>
    <property type="evidence" value="ECO:0007669"/>
    <property type="project" value="InterPro"/>
</dbReference>
<keyword evidence="7" id="KW-1185">Reference proteome</keyword>
<dbReference type="FunFam" id="3.40.50.300:FF:000216">
    <property type="entry name" value="Type VII secretion ATPase EccA"/>
    <property type="match status" value="1"/>
</dbReference>
<dbReference type="Pfam" id="PF16259">
    <property type="entry name" value="DUF4913"/>
    <property type="match status" value="1"/>
</dbReference>
<evidence type="ECO:0000256" key="1">
    <source>
        <dbReference type="ARBA" id="ARBA00010378"/>
    </source>
</evidence>
<dbReference type="InterPro" id="IPR050773">
    <property type="entry name" value="CbxX/CfxQ_RuBisCO_ESX"/>
</dbReference>
<protein>
    <recommendedName>
        <fullName evidence="5">AAA+ ATPase domain-containing protein</fullName>
    </recommendedName>
</protein>
<evidence type="ECO:0000259" key="5">
    <source>
        <dbReference type="SMART" id="SM00382"/>
    </source>
</evidence>
<dbReference type="PANTHER" id="PTHR43392">
    <property type="entry name" value="AAA-TYPE ATPASE FAMILY PROTEIN / ANKYRIN REPEAT FAMILY PROTEIN"/>
    <property type="match status" value="1"/>
</dbReference>
<dbReference type="GO" id="GO:0005524">
    <property type="term" value="F:ATP binding"/>
    <property type="evidence" value="ECO:0007669"/>
    <property type="project" value="UniProtKB-KW"/>
</dbReference>
<keyword evidence="2" id="KW-0547">Nucleotide-binding</keyword>
<feature type="region of interest" description="Disordered" evidence="4">
    <location>
        <begin position="1"/>
        <end position="22"/>
    </location>
</feature>
<dbReference type="Pfam" id="PF17866">
    <property type="entry name" value="AAA_lid_6"/>
    <property type="match status" value="1"/>
</dbReference>
<feature type="compositionally biased region" description="Basic and acidic residues" evidence="4">
    <location>
        <begin position="148"/>
        <end position="158"/>
    </location>
</feature>
<sequence length="428" mass="48347">MRMDDTSSKDPTDSRPDHAGKTHFHDPEEFFVEFLSPMYRRRIGGQFRWCAKWWCHAEAAIRITAMWETWEHFRYEGVLGMSTWLTQHAGPHMDVLLSPDGPFTACSPDYHDQQASLPYDLAPEGLWSPPAFSDQDRPRRKPLPPWSGDRERNRPAGREDVATLRCELEQMIGLEQVKQQVSTIVDVIEVGMQRSRLGLRTPATGHHLVFTGPPGTGKTTVARLYGRILAALGVVSKGHIVEVARPDLVGQYIGETSRKTKEKFDSALGGILFIDEAYALARSDSGRDFGREAIDVLVKLMEDHREDVAVIVAGYQAEMQDFLSANPGLRSRFTRIIAFEDYSSAELVEIVRHRAAHDGYALMPETQSGLFAYFELIRRDDSFGNGRTARQVFETMVERQSVRLKASGRPLEHLSREQLSSFTLADIP</sequence>
<dbReference type="InterPro" id="IPR003593">
    <property type="entry name" value="AAA+_ATPase"/>
</dbReference>
<dbReference type="Gene3D" id="3.40.50.300">
    <property type="entry name" value="P-loop containing nucleotide triphosphate hydrolases"/>
    <property type="match status" value="1"/>
</dbReference>
<accession>A0A931DPC7</accession>
<dbReference type="RefSeq" id="WP_231404100.1">
    <property type="nucleotide sequence ID" value="NZ_BAABES010000003.1"/>
</dbReference>
<dbReference type="CDD" id="cd00009">
    <property type="entry name" value="AAA"/>
    <property type="match status" value="1"/>
</dbReference>
<keyword evidence="3" id="KW-0067">ATP-binding</keyword>
<dbReference type="Gene3D" id="1.10.8.60">
    <property type="match status" value="1"/>
</dbReference>
<feature type="region of interest" description="Disordered" evidence="4">
    <location>
        <begin position="128"/>
        <end position="158"/>
    </location>
</feature>
<dbReference type="InterPro" id="IPR003959">
    <property type="entry name" value="ATPase_AAA_core"/>
</dbReference>
<dbReference type="PANTHER" id="PTHR43392:SF2">
    <property type="entry name" value="AAA-TYPE ATPASE FAMILY PROTEIN _ ANKYRIN REPEAT FAMILY PROTEIN"/>
    <property type="match status" value="1"/>
</dbReference>
<dbReference type="SUPFAM" id="SSF52540">
    <property type="entry name" value="P-loop containing nucleoside triphosphate hydrolases"/>
    <property type="match status" value="1"/>
</dbReference>
<organism evidence="6 7">
    <name type="scientific">Actinomadura viridis</name>
    <dbReference type="NCBI Taxonomy" id="58110"/>
    <lineage>
        <taxon>Bacteria</taxon>
        <taxon>Bacillati</taxon>
        <taxon>Actinomycetota</taxon>
        <taxon>Actinomycetes</taxon>
        <taxon>Streptosporangiales</taxon>
        <taxon>Thermomonosporaceae</taxon>
        <taxon>Actinomadura</taxon>
    </lineage>
</organism>